<name>A0ABS7CIS9_9BACL</name>
<feature type="non-terminal residue" evidence="1">
    <location>
        <position position="1"/>
    </location>
</feature>
<gene>
    <name evidence="1" type="ORF">K0U00_42560</name>
</gene>
<sequence length="268" mass="31605">GFGTQLWEGDRWESFVDWCYRHKINALNIVMYGFWPFEFPEYPETVLRDLNMKTWSREINGWIDVSFTHPNLRRPFLEGLIQYANARGIDVYAYIGLNSYSGGYPVVYPQSRGKLSQELMDKGHVNNYDSLCTSREDVRRYLTASVKQIEAIGFNGLVFEESEEVQWFCQCTECQARYGHLAPNDAKHTVSLELLQAYMEVLRPETLIGLRWLREPPVIKDRETLLDWKRRLPERVKLFWAPGLEDDDGEFLKWVEVFGPQRIWSRNC</sequence>
<keyword evidence="2" id="KW-1185">Reference proteome</keyword>
<dbReference type="EMBL" id="JAHZIK010002447">
    <property type="protein sequence ID" value="MBW7460769.1"/>
    <property type="molecule type" value="Genomic_DNA"/>
</dbReference>
<comment type="caution">
    <text evidence="1">The sequence shown here is derived from an EMBL/GenBank/DDBJ whole genome shotgun (WGS) entry which is preliminary data.</text>
</comment>
<reference evidence="1 2" key="1">
    <citation type="submission" date="2021-07" db="EMBL/GenBank/DDBJ databases">
        <title>Paenibacillus radiodurans sp. nov., isolated from the southeastern edge of Tengger Desert.</title>
        <authorList>
            <person name="Zhang G."/>
        </authorList>
    </citation>
    <scope>NUCLEOTIDE SEQUENCE [LARGE SCALE GENOMIC DNA]</scope>
    <source>
        <strain evidence="1 2">CCM 7311</strain>
    </source>
</reference>
<protein>
    <recommendedName>
        <fullName evidence="3">Beta-galactosidase</fullName>
    </recommendedName>
</protein>
<accession>A0ABS7CIS9</accession>
<feature type="non-terminal residue" evidence="1">
    <location>
        <position position="268"/>
    </location>
</feature>
<organism evidence="1 2">
    <name type="scientific">Paenibacillus sepulcri</name>
    <dbReference type="NCBI Taxonomy" id="359917"/>
    <lineage>
        <taxon>Bacteria</taxon>
        <taxon>Bacillati</taxon>
        <taxon>Bacillota</taxon>
        <taxon>Bacilli</taxon>
        <taxon>Bacillales</taxon>
        <taxon>Paenibacillaceae</taxon>
        <taxon>Paenibacillus</taxon>
    </lineage>
</organism>
<evidence type="ECO:0000313" key="1">
    <source>
        <dbReference type="EMBL" id="MBW7460769.1"/>
    </source>
</evidence>
<proteinExistence type="predicted"/>
<evidence type="ECO:0000313" key="2">
    <source>
        <dbReference type="Proteomes" id="UP001519887"/>
    </source>
</evidence>
<evidence type="ECO:0008006" key="3">
    <source>
        <dbReference type="Google" id="ProtNLM"/>
    </source>
</evidence>
<dbReference type="Proteomes" id="UP001519887">
    <property type="component" value="Unassembled WGS sequence"/>
</dbReference>